<gene>
    <name evidence="2" type="ORF">CONPUDRAFT_95445</name>
</gene>
<accession>A0A5M3N5J2</accession>
<dbReference type="Proteomes" id="UP000053558">
    <property type="component" value="Unassembled WGS sequence"/>
</dbReference>
<proteinExistence type="predicted"/>
<name>A0A5M3N5J2_CONPW</name>
<dbReference type="AlphaFoldDB" id="A0A5M3N5J2"/>
<dbReference type="GeneID" id="19211697"/>
<protein>
    <submittedName>
        <fullName evidence="2">Uncharacterized protein</fullName>
    </submittedName>
</protein>
<evidence type="ECO:0000313" key="2">
    <source>
        <dbReference type="EMBL" id="EIW86680.1"/>
    </source>
</evidence>
<dbReference type="OrthoDB" id="2270193at2759"/>
<dbReference type="OMA" id="HTEDAYW"/>
<feature type="compositionally biased region" description="Low complexity" evidence="1">
    <location>
        <begin position="144"/>
        <end position="157"/>
    </location>
</feature>
<feature type="region of interest" description="Disordered" evidence="1">
    <location>
        <begin position="144"/>
        <end position="202"/>
    </location>
</feature>
<dbReference type="KEGG" id="cput:CONPUDRAFT_95445"/>
<dbReference type="RefSeq" id="XP_007763416.1">
    <property type="nucleotide sequence ID" value="XM_007765226.1"/>
</dbReference>
<sequence length="382" mass="41638">MQPIQVHTILNVLQYIGPPSRITQELPPHLLSSPLLKRHHFLGIYPTDPVEYLCWPADSSDQAVHLLETAHILEDAPSFTTRYTSDPEHTYAHVHIPSPDPGVRLIFQWEYDDGWKYHDLQLMPIPSTSFVSLDDALASHSNASSSLSSANGYSKASPAFDHTQGHDDGLDEDSYWDAYGTAGENVSSPIPDDQNTSGEAGTGEDAYWAQYSSVHGTADSTQPSPLPQNRRKLPPVLIDRSEPVQIPNGALNPKLGPPSPGALTHLLNFISPRNDEYSPATTDPESTVITSDAPSPLIPCDQDMLTPSSADYGQLAHVVSPVAVKINGVPLDHARERKIPSSIRGIYYLWKAGKRKQANGTTSDSAEEDDFLTLVRAAIANA</sequence>
<comment type="caution">
    <text evidence="2">The sequence shown here is derived from an EMBL/GenBank/DDBJ whole genome shotgun (WGS) entry which is preliminary data.</text>
</comment>
<reference evidence="3" key="1">
    <citation type="journal article" date="2012" name="Science">
        <title>The Paleozoic origin of enzymatic lignin decomposition reconstructed from 31 fungal genomes.</title>
        <authorList>
            <person name="Floudas D."/>
            <person name="Binder M."/>
            <person name="Riley R."/>
            <person name="Barry K."/>
            <person name="Blanchette R.A."/>
            <person name="Henrissat B."/>
            <person name="Martinez A.T."/>
            <person name="Otillar R."/>
            <person name="Spatafora J.W."/>
            <person name="Yadav J.S."/>
            <person name="Aerts A."/>
            <person name="Benoit I."/>
            <person name="Boyd A."/>
            <person name="Carlson A."/>
            <person name="Copeland A."/>
            <person name="Coutinho P.M."/>
            <person name="de Vries R.P."/>
            <person name="Ferreira P."/>
            <person name="Findley K."/>
            <person name="Foster B."/>
            <person name="Gaskell J."/>
            <person name="Glotzer D."/>
            <person name="Gorecki P."/>
            <person name="Heitman J."/>
            <person name="Hesse C."/>
            <person name="Hori C."/>
            <person name="Igarashi K."/>
            <person name="Jurgens J.A."/>
            <person name="Kallen N."/>
            <person name="Kersten P."/>
            <person name="Kohler A."/>
            <person name="Kuees U."/>
            <person name="Kumar T.K.A."/>
            <person name="Kuo A."/>
            <person name="LaButti K."/>
            <person name="Larrondo L.F."/>
            <person name="Lindquist E."/>
            <person name="Ling A."/>
            <person name="Lombard V."/>
            <person name="Lucas S."/>
            <person name="Lundell T."/>
            <person name="Martin R."/>
            <person name="McLaughlin D.J."/>
            <person name="Morgenstern I."/>
            <person name="Morin E."/>
            <person name="Murat C."/>
            <person name="Nagy L.G."/>
            <person name="Nolan M."/>
            <person name="Ohm R.A."/>
            <person name="Patyshakuliyeva A."/>
            <person name="Rokas A."/>
            <person name="Ruiz-Duenas F.J."/>
            <person name="Sabat G."/>
            <person name="Salamov A."/>
            <person name="Samejima M."/>
            <person name="Schmutz J."/>
            <person name="Slot J.C."/>
            <person name="St John F."/>
            <person name="Stenlid J."/>
            <person name="Sun H."/>
            <person name="Sun S."/>
            <person name="Syed K."/>
            <person name="Tsang A."/>
            <person name="Wiebenga A."/>
            <person name="Young D."/>
            <person name="Pisabarro A."/>
            <person name="Eastwood D.C."/>
            <person name="Martin F."/>
            <person name="Cullen D."/>
            <person name="Grigoriev I.V."/>
            <person name="Hibbett D.S."/>
        </authorList>
    </citation>
    <scope>NUCLEOTIDE SEQUENCE [LARGE SCALE GENOMIC DNA]</scope>
    <source>
        <strain evidence="3">RWD-64-598 SS2</strain>
    </source>
</reference>
<keyword evidence="3" id="KW-1185">Reference proteome</keyword>
<organism evidence="2 3">
    <name type="scientific">Coniophora puteana (strain RWD-64-598)</name>
    <name type="common">Brown rot fungus</name>
    <dbReference type="NCBI Taxonomy" id="741705"/>
    <lineage>
        <taxon>Eukaryota</taxon>
        <taxon>Fungi</taxon>
        <taxon>Dikarya</taxon>
        <taxon>Basidiomycota</taxon>
        <taxon>Agaricomycotina</taxon>
        <taxon>Agaricomycetes</taxon>
        <taxon>Agaricomycetidae</taxon>
        <taxon>Boletales</taxon>
        <taxon>Coniophorineae</taxon>
        <taxon>Coniophoraceae</taxon>
        <taxon>Coniophora</taxon>
    </lineage>
</organism>
<feature type="compositionally biased region" description="Polar residues" evidence="1">
    <location>
        <begin position="184"/>
        <end position="199"/>
    </location>
</feature>
<evidence type="ECO:0000256" key="1">
    <source>
        <dbReference type="SAM" id="MobiDB-lite"/>
    </source>
</evidence>
<dbReference type="EMBL" id="JH711573">
    <property type="protein sequence ID" value="EIW86680.1"/>
    <property type="molecule type" value="Genomic_DNA"/>
</dbReference>
<evidence type="ECO:0000313" key="3">
    <source>
        <dbReference type="Proteomes" id="UP000053558"/>
    </source>
</evidence>